<evidence type="ECO:0000256" key="1">
    <source>
        <dbReference type="PIRSR" id="PIRSR620019-2"/>
    </source>
</evidence>
<dbReference type="eggNOG" id="COG1043">
    <property type="taxonomic scope" value="Bacteria"/>
</dbReference>
<dbReference type="RefSeq" id="WP_008803229.1">
    <property type="nucleotide sequence ID" value="NZ_KQ235737.1"/>
</dbReference>
<dbReference type="GO" id="GO:0016746">
    <property type="term" value="F:acyltransferase activity"/>
    <property type="evidence" value="ECO:0007669"/>
    <property type="project" value="UniProtKB-KW"/>
</dbReference>
<comment type="caution">
    <text evidence="2">The sequence shown here is derived from an EMBL/GenBank/DDBJ whole genome shotgun (WGS) entry which is preliminary data.</text>
</comment>
<dbReference type="InterPro" id="IPR011004">
    <property type="entry name" value="Trimer_LpxA-like_sf"/>
</dbReference>
<dbReference type="CDD" id="cd03360">
    <property type="entry name" value="LbH_AT_putative"/>
    <property type="match status" value="1"/>
</dbReference>
<dbReference type="HOGENOM" id="CLU_081811_3_0_0"/>
<dbReference type="InterPro" id="IPR020019">
    <property type="entry name" value="AcTrfase_PglD-like"/>
</dbReference>
<accession>A0A0M1VW14</accession>
<dbReference type="Proteomes" id="UP000004925">
    <property type="component" value="Unassembled WGS sequence"/>
</dbReference>
<evidence type="ECO:0000313" key="3">
    <source>
        <dbReference type="Proteomes" id="UP000004925"/>
    </source>
</evidence>
<organism evidence="2 3">
    <name type="scientific">Fusobacterium vincentii 4_1_13</name>
    <dbReference type="NCBI Taxonomy" id="469606"/>
    <lineage>
        <taxon>Bacteria</taxon>
        <taxon>Fusobacteriati</taxon>
        <taxon>Fusobacteriota</taxon>
        <taxon>Fusobacteriia</taxon>
        <taxon>Fusobacteriales</taxon>
        <taxon>Fusobacteriaceae</taxon>
        <taxon>Fusobacterium</taxon>
    </lineage>
</organism>
<sequence>MKKVVIFGIGDNGELAKYYFENDEKYKNEYKIEAFTVQKEYLTEKKFKGVPVVEFENLEKNYPPEEFYLFIAVGYTAMNEVREKIYLEGKKRGYKYVSYISSKANIFTDKIGENNFILEDNTIQPFVEIGNNNVLWSGNHIGHHGKIGNNCFITSHVVISGRCIIEDNCFIGVNSTIRDHIIIKYKTLLGAGSWISKNTEEYGVYLSAEAIKINKKSTDLKIS</sequence>
<dbReference type="Gene3D" id="2.160.10.10">
    <property type="entry name" value="Hexapeptide repeat proteins"/>
    <property type="match status" value="1"/>
</dbReference>
<protein>
    <submittedName>
        <fullName evidence="2">Sialic acid O-acetyltransferase NeuD family sugar O-acyltransferase</fullName>
    </submittedName>
</protein>
<proteinExistence type="predicted"/>
<evidence type="ECO:0000313" key="2">
    <source>
        <dbReference type="EMBL" id="EEO40631.1"/>
    </source>
</evidence>
<dbReference type="AlphaFoldDB" id="A0A0M1VW14"/>
<dbReference type="SUPFAM" id="SSF51161">
    <property type="entry name" value="Trimeric LpxA-like enzymes"/>
    <property type="match status" value="1"/>
</dbReference>
<dbReference type="Pfam" id="PF00132">
    <property type="entry name" value="Hexapep"/>
    <property type="match status" value="2"/>
</dbReference>
<keyword evidence="2" id="KW-0808">Transferase</keyword>
<dbReference type="PANTHER" id="PTHR43300:SF4">
    <property type="entry name" value="ACYL-[ACYL-CARRIER-PROTEIN]--UDP-N-ACETYLGLUCOSAMINE O-ACYLTRANSFERASE"/>
    <property type="match status" value="1"/>
</dbReference>
<feature type="binding site" evidence="1">
    <location>
        <position position="74"/>
    </location>
    <ligand>
        <name>substrate</name>
    </ligand>
</feature>
<keyword evidence="2" id="KW-0012">Acyltransferase</keyword>
<reference evidence="2 3" key="1">
    <citation type="submission" date="2011-10" db="EMBL/GenBank/DDBJ databases">
        <title>The Genome Sequence of Fusobacterium sp. 4_1_13.</title>
        <authorList>
            <consortium name="The Broad Institute Genome Sequencing Platform"/>
            <person name="Earl A."/>
            <person name="Ward D."/>
            <person name="Feldgarden M."/>
            <person name="Gevers D."/>
            <person name="Strauss J."/>
            <person name="Ambrose C."/>
            <person name="Allen-Vercoe E."/>
            <person name="Young S.K."/>
            <person name="Zeng Q."/>
            <person name="Gargeya S."/>
            <person name="Fitzgerald M."/>
            <person name="Haas B."/>
            <person name="Abouelleil A."/>
            <person name="Alvarado L."/>
            <person name="Arachchi H.M."/>
            <person name="Berlin A."/>
            <person name="Brown A."/>
            <person name="Chapman S.B."/>
            <person name="Chen Z."/>
            <person name="Dunbar C."/>
            <person name="Freedman E."/>
            <person name="Gearin G."/>
            <person name="Goldberg J."/>
            <person name="Griggs A."/>
            <person name="Gujja S."/>
            <person name="Heiman D."/>
            <person name="Howarth C."/>
            <person name="Larson L."/>
            <person name="Lui A."/>
            <person name="MacDonald P.J."/>
            <person name="Montmayeur A."/>
            <person name="Murphy C."/>
            <person name="Neiman D."/>
            <person name="Pearson M."/>
            <person name="Priest M."/>
            <person name="Roberts A."/>
            <person name="Saif S."/>
            <person name="Shea T."/>
            <person name="Shenoy N."/>
            <person name="Sisk P."/>
            <person name="Stolte C."/>
            <person name="Sykes S."/>
            <person name="Wortman J."/>
            <person name="Nusbaum C."/>
            <person name="Birren B."/>
        </authorList>
    </citation>
    <scope>NUCLEOTIDE SEQUENCE [LARGE SCALE GENOMIC DNA]</scope>
    <source>
        <strain evidence="2 3">4_1_13</strain>
    </source>
</reference>
<dbReference type="PANTHER" id="PTHR43300">
    <property type="entry name" value="ACETYLTRANSFERASE"/>
    <property type="match status" value="1"/>
</dbReference>
<name>A0A0M1VW14_FUSVC</name>
<gene>
    <name evidence="2" type="ORF">FSCG_01344</name>
</gene>
<dbReference type="InterPro" id="IPR001451">
    <property type="entry name" value="Hexapep"/>
</dbReference>
<dbReference type="InterPro" id="IPR050179">
    <property type="entry name" value="Trans_hexapeptide_repeat"/>
</dbReference>
<dbReference type="EMBL" id="ACDE02000018">
    <property type="protein sequence ID" value="EEO40631.1"/>
    <property type="molecule type" value="Genomic_DNA"/>
</dbReference>